<dbReference type="Gene3D" id="2.120.10.30">
    <property type="entry name" value="TolB, C-terminal domain"/>
    <property type="match status" value="3"/>
</dbReference>
<organism evidence="2 3">
    <name type="scientific">Urbifossiella limnaea</name>
    <dbReference type="NCBI Taxonomy" id="2528023"/>
    <lineage>
        <taxon>Bacteria</taxon>
        <taxon>Pseudomonadati</taxon>
        <taxon>Planctomycetota</taxon>
        <taxon>Planctomycetia</taxon>
        <taxon>Gemmatales</taxon>
        <taxon>Gemmataceae</taxon>
        <taxon>Urbifossiella</taxon>
    </lineage>
</organism>
<proteinExistence type="predicted"/>
<evidence type="ECO:0000313" key="2">
    <source>
        <dbReference type="EMBL" id="QDU20242.1"/>
    </source>
</evidence>
<dbReference type="AlphaFoldDB" id="A0A517XRZ4"/>
<dbReference type="Pfam" id="PF01436">
    <property type="entry name" value="NHL"/>
    <property type="match status" value="2"/>
</dbReference>
<dbReference type="KEGG" id="uli:ETAA1_21870"/>
<evidence type="ECO:0000256" key="1">
    <source>
        <dbReference type="ARBA" id="ARBA00022737"/>
    </source>
</evidence>
<keyword evidence="1" id="KW-0677">Repeat</keyword>
<dbReference type="Proteomes" id="UP000319576">
    <property type="component" value="Chromosome"/>
</dbReference>
<dbReference type="SUPFAM" id="SSF101898">
    <property type="entry name" value="NHL repeat"/>
    <property type="match status" value="1"/>
</dbReference>
<gene>
    <name evidence="2" type="ORF">ETAA1_21870</name>
</gene>
<dbReference type="EMBL" id="CP036273">
    <property type="protein sequence ID" value="QDU20242.1"/>
    <property type="molecule type" value="Genomic_DNA"/>
</dbReference>
<evidence type="ECO:0000313" key="3">
    <source>
        <dbReference type="Proteomes" id="UP000319576"/>
    </source>
</evidence>
<reference evidence="2 3" key="1">
    <citation type="submission" date="2019-02" db="EMBL/GenBank/DDBJ databases">
        <title>Deep-cultivation of Planctomycetes and their phenomic and genomic characterization uncovers novel biology.</title>
        <authorList>
            <person name="Wiegand S."/>
            <person name="Jogler M."/>
            <person name="Boedeker C."/>
            <person name="Pinto D."/>
            <person name="Vollmers J."/>
            <person name="Rivas-Marin E."/>
            <person name="Kohn T."/>
            <person name="Peeters S.H."/>
            <person name="Heuer A."/>
            <person name="Rast P."/>
            <person name="Oberbeckmann S."/>
            <person name="Bunk B."/>
            <person name="Jeske O."/>
            <person name="Meyerdierks A."/>
            <person name="Storesund J.E."/>
            <person name="Kallscheuer N."/>
            <person name="Luecker S."/>
            <person name="Lage O.M."/>
            <person name="Pohl T."/>
            <person name="Merkel B.J."/>
            <person name="Hornburger P."/>
            <person name="Mueller R.-W."/>
            <person name="Bruemmer F."/>
            <person name="Labrenz M."/>
            <person name="Spormann A.M."/>
            <person name="Op den Camp H."/>
            <person name="Overmann J."/>
            <person name="Amann R."/>
            <person name="Jetten M.S.M."/>
            <person name="Mascher T."/>
            <person name="Medema M.H."/>
            <person name="Devos D.P."/>
            <person name="Kaster A.-K."/>
            <person name="Ovreas L."/>
            <person name="Rohde M."/>
            <person name="Galperin M.Y."/>
            <person name="Jogler C."/>
        </authorList>
    </citation>
    <scope>NUCLEOTIDE SEQUENCE [LARGE SCALE GENOMIC DNA]</scope>
    <source>
        <strain evidence="2 3">ETA_A1</strain>
    </source>
</reference>
<dbReference type="InterPro" id="IPR011042">
    <property type="entry name" value="6-blade_b-propeller_TolB-like"/>
</dbReference>
<keyword evidence="3" id="KW-1185">Reference proteome</keyword>
<protein>
    <submittedName>
        <fullName evidence="2">NHL repeat protein</fullName>
    </submittedName>
</protein>
<accession>A0A517XRZ4</accession>
<dbReference type="InterPro" id="IPR001258">
    <property type="entry name" value="NHL_repeat"/>
</dbReference>
<dbReference type="PANTHER" id="PTHR46388">
    <property type="entry name" value="NHL REPEAT-CONTAINING PROTEIN 2"/>
    <property type="match status" value="1"/>
</dbReference>
<dbReference type="PANTHER" id="PTHR46388:SF2">
    <property type="entry name" value="NHL REPEAT-CONTAINING PROTEIN 2"/>
    <property type="match status" value="1"/>
</dbReference>
<sequence>MRRLTLAAVFGFAAVVSGQPRPDDAAVKAKLTGHWREISSELPREKQLDPNGGLTWDLFTRLTPAGPATAGFQTDWDNEAQQWVGELTLNAKADPMWLDFRFKDAGRDRVKVGIIRFEGKNARWVRTWGTDAVKYDAARGDVPERPRSFTDPKGNPIGYVLEPIKSPAARAEKLVLVAGGGKADDPVATKSLLVQPFGVDFGADGTAFIVEMAKGERLRSLTPDGKLTTLAGTLGKKGHSGDGGPGERATFNGMHSLAVGPDGRVFLADTWNNCVRTFDPKTGTVAAFAGTGEKGFSGDGGPALKAKFGGCFCVSFDPAGTACYVTDLDNRRIRKIDVKTGVVSTVAGNGERGVPKDGEPAASQPLVDPRAHAVDRAGNLYILERGGHALRVVSPDGRIRTVAGTGRAGSGVGAALAAAMNGPKHLCIDRDGSVLIADTENHRIVRYLPAKRELELVAGTGRRGTAGVGGDPRAAEFNQPHGVIVHPRTGELYISDASNGRVLKIVRE</sequence>
<name>A0A517XRZ4_9BACT</name>
<dbReference type="RefSeq" id="WP_238389411.1">
    <property type="nucleotide sequence ID" value="NZ_CP036273.1"/>
</dbReference>